<proteinExistence type="predicted"/>
<organism evidence="2">
    <name type="scientific">marine metagenome</name>
    <dbReference type="NCBI Taxonomy" id="408172"/>
    <lineage>
        <taxon>unclassified sequences</taxon>
        <taxon>metagenomes</taxon>
        <taxon>ecological metagenomes</taxon>
    </lineage>
</organism>
<accession>A0A381V476</accession>
<gene>
    <name evidence="2" type="ORF">METZ01_LOCUS88019</name>
</gene>
<keyword evidence="1" id="KW-0472">Membrane</keyword>
<reference evidence="2" key="1">
    <citation type="submission" date="2018-05" db="EMBL/GenBank/DDBJ databases">
        <authorList>
            <person name="Lanie J.A."/>
            <person name="Ng W.-L."/>
            <person name="Kazmierczak K.M."/>
            <person name="Andrzejewski T.M."/>
            <person name="Davidsen T.M."/>
            <person name="Wayne K.J."/>
            <person name="Tettelin H."/>
            <person name="Glass J.I."/>
            <person name="Rusch D."/>
            <person name="Podicherti R."/>
            <person name="Tsui H.-C.T."/>
            <person name="Winkler M.E."/>
        </authorList>
    </citation>
    <scope>NUCLEOTIDE SEQUENCE</scope>
</reference>
<feature type="transmembrane region" description="Helical" evidence="1">
    <location>
        <begin position="6"/>
        <end position="22"/>
    </location>
</feature>
<name>A0A381V476_9ZZZZ</name>
<sequence length="89" mass="10747">MKDLFPISIFTIIVLFSIYQNFRIWDKVSDDNQFTHQVIIENKKLIKQLKIDQKELIQPLEKQFADIIQNQKKMIMTIDTIRSDLLFFK</sequence>
<dbReference type="AlphaFoldDB" id="A0A381V476"/>
<keyword evidence="1" id="KW-1133">Transmembrane helix</keyword>
<evidence type="ECO:0000313" key="2">
    <source>
        <dbReference type="EMBL" id="SVA35165.1"/>
    </source>
</evidence>
<evidence type="ECO:0000256" key="1">
    <source>
        <dbReference type="SAM" id="Phobius"/>
    </source>
</evidence>
<keyword evidence="1" id="KW-0812">Transmembrane</keyword>
<protein>
    <submittedName>
        <fullName evidence="2">Uncharacterized protein</fullName>
    </submittedName>
</protein>
<dbReference type="EMBL" id="UINC01007805">
    <property type="protein sequence ID" value="SVA35165.1"/>
    <property type="molecule type" value="Genomic_DNA"/>
</dbReference>